<gene>
    <name evidence="2" type="ORF">VFPBJ_10282</name>
    <name evidence="3" type="ORF">VFPFJ_08904</name>
</gene>
<evidence type="ECO:0000313" key="3">
    <source>
        <dbReference type="EMBL" id="OAQ83101.1"/>
    </source>
</evidence>
<evidence type="ECO:0000256" key="1">
    <source>
        <dbReference type="SAM" id="MobiDB-lite"/>
    </source>
</evidence>
<reference evidence="3 4" key="1">
    <citation type="submission" date="2016-02" db="EMBL/GenBank/DDBJ databases">
        <title>Biosynthesis of antibiotic leucinostatins and their inhibition on Phytophthora in bio-control Purpureocillium lilacinum.</title>
        <authorList>
            <person name="Wang G."/>
            <person name="Liu Z."/>
            <person name="Lin R."/>
            <person name="Li E."/>
            <person name="Mao Z."/>
            <person name="Ling J."/>
            <person name="Yin W."/>
            <person name="Xie B."/>
        </authorList>
    </citation>
    <scope>NUCLEOTIDE SEQUENCE [LARGE SCALE GENOMIC DNA]</scope>
    <source>
        <strain evidence="2">PLBJ-1</strain>
        <strain evidence="3">PLFJ-1</strain>
    </source>
</reference>
<comment type="caution">
    <text evidence="3">The sequence shown here is derived from an EMBL/GenBank/DDBJ whole genome shotgun (WGS) entry which is preliminary data.</text>
</comment>
<dbReference type="EMBL" id="LSBH01000009">
    <property type="protein sequence ID" value="OAQ74987.1"/>
    <property type="molecule type" value="Genomic_DNA"/>
</dbReference>
<accession>A0A179H0U4</accession>
<dbReference type="EMBL" id="LSBI01000008">
    <property type="protein sequence ID" value="OAQ83101.1"/>
    <property type="molecule type" value="Genomic_DNA"/>
</dbReference>
<sequence length="159" mass="17555">MTWPSVRQQVSRSLTKRASAAPRGNGLGVQMVVHVCSSAQESRNSGVRYHHVDVEVNRVGRHERVQTYRCRGSGAAIRGYDPASKRERNIRQLLMQAETALAASSPLANANRTSCVRAGERDDNAERHALRSGEEEGGKLHDVYCTNSRFCGAPKKKKP</sequence>
<proteinExistence type="predicted"/>
<organism evidence="3 4">
    <name type="scientific">Purpureocillium lilacinum</name>
    <name type="common">Paecilomyces lilacinus</name>
    <dbReference type="NCBI Taxonomy" id="33203"/>
    <lineage>
        <taxon>Eukaryota</taxon>
        <taxon>Fungi</taxon>
        <taxon>Dikarya</taxon>
        <taxon>Ascomycota</taxon>
        <taxon>Pezizomycotina</taxon>
        <taxon>Sordariomycetes</taxon>
        <taxon>Hypocreomycetidae</taxon>
        <taxon>Hypocreales</taxon>
        <taxon>Ophiocordycipitaceae</taxon>
        <taxon>Purpureocillium</taxon>
    </lineage>
</organism>
<evidence type="ECO:0000313" key="4">
    <source>
        <dbReference type="Proteomes" id="UP000078340"/>
    </source>
</evidence>
<feature type="compositionally biased region" description="Polar residues" evidence="1">
    <location>
        <begin position="1"/>
        <end position="13"/>
    </location>
</feature>
<dbReference type="AlphaFoldDB" id="A0A179H0U4"/>
<feature type="region of interest" description="Disordered" evidence="1">
    <location>
        <begin position="1"/>
        <end position="23"/>
    </location>
</feature>
<protein>
    <submittedName>
        <fullName evidence="3">Uncharacterized protein</fullName>
    </submittedName>
</protein>
<evidence type="ECO:0000313" key="2">
    <source>
        <dbReference type="EMBL" id="OAQ74987.1"/>
    </source>
</evidence>
<dbReference type="Proteomes" id="UP000078240">
    <property type="component" value="Unassembled WGS sequence"/>
</dbReference>
<name>A0A179H0U4_PURLI</name>
<dbReference type="Proteomes" id="UP000078340">
    <property type="component" value="Unassembled WGS sequence"/>
</dbReference>